<dbReference type="OrthoDB" id="1109395at2"/>
<proteinExistence type="predicted"/>
<dbReference type="PROSITE" id="PS50113">
    <property type="entry name" value="PAC"/>
    <property type="match status" value="1"/>
</dbReference>
<comment type="subcellular location">
    <subcellularLocation>
        <location evidence="2">Membrane</location>
        <topology evidence="2">Multi-pass membrane protein</topology>
    </subcellularLocation>
</comment>
<dbReference type="RefSeq" id="WP_092435884.1">
    <property type="nucleotide sequence ID" value="NZ_FMYP01000008.1"/>
</dbReference>
<dbReference type="Pfam" id="PF13185">
    <property type="entry name" value="GAF_2"/>
    <property type="match status" value="1"/>
</dbReference>
<keyword evidence="6" id="KW-0418">Kinase</keyword>
<dbReference type="PANTHER" id="PTHR45528:SF10">
    <property type="entry name" value="METHYL-ACCEPTING CHEMOTAXIS PROTEIN"/>
    <property type="match status" value="1"/>
</dbReference>
<dbReference type="GO" id="GO:0005886">
    <property type="term" value="C:plasma membrane"/>
    <property type="evidence" value="ECO:0007669"/>
    <property type="project" value="TreeGrafter"/>
</dbReference>
<dbReference type="Pfam" id="PF13426">
    <property type="entry name" value="PAS_9"/>
    <property type="match status" value="1"/>
</dbReference>
<evidence type="ECO:0000256" key="2">
    <source>
        <dbReference type="ARBA" id="ARBA00004141"/>
    </source>
</evidence>
<sequence>MISFKKLKLSTKMLVLVILTGTLVIVMLGISVGYKIRQMAVNGAIAAVTLEAEKQAALIQADLEGDLGFTRAMAQSMSGFNKLAPSQRDSIYLDVLRTAKKKNSKYLYTWMSWEYSALYSGYTKDYGRVATTVYEDHGDILSSVELKDTAGNILTSSYYKIKTENKQAIIDPYPYAINKGPEILLTSICTPINSGSKFAGLVGVDIILSKFQDLIVTIKPYEGTVAFLIGNDGTIIAHTDPSLVGKKLMEVYPQITSEHKLDKRITDGFGTEFFSENNERNDYTVLRPIKVGEAKQSWSLGLFVPVDEIMKPATDLLYFSFFVIILGLGVLGIVVWLIARNIINPLLSIRDLLNIMAKGDIDADKKVVITTGDELEELGNSMNNLIDGLNNAEVFAREIGNGNLDAEFKLLGPQDLLGQSLLDMRHSLKEANQNELLRKEEEQRQGWATSGMALFGEILRRNNDNIEELSYEIIQNLVNYLGANQGGIFVINDTDPDHSLIEMTASYAYDRRKYLEKTIELGEGMIGRCFQEKKRIYMTKVPNNYISITSGLGKENPAELLLIPMQVNETIYGVIEIAGFSEFSEHQIAFVEKVSESIAATISTAKINIRTSELLAKAQQQAEELAAQEEEMRQNIEELQAIQEETERKRHDQESLKDQMRHEKALLDALMLNIPDFVYFKDNNSQFIRISKSMVKLFQAESTEDLIGKSDFDFHSKEHAQKAFNEEREIMTTLKPVLDHVVHEQFDDGREQWVSTTKMPLFDDLGDVVGVWGISKIVTELKQAEIIANEKANEADTLRKKVEAQDNEYKALATAININTLVAHYSTKGILISANNAMLELLGKSSIDVLGKHQNELFAMNETAEAQKEFWADLLRGIVVNRNYTGTQNGKKITLSETYSPVTNSEGIVEKVICIAVKNG</sequence>
<dbReference type="NCBIfam" id="TIGR00229">
    <property type="entry name" value="sensory_box"/>
    <property type="match status" value="2"/>
</dbReference>
<keyword evidence="5" id="KW-0808">Transferase</keyword>
<feature type="coiled-coil region" evidence="8">
    <location>
        <begin position="781"/>
        <end position="815"/>
    </location>
</feature>
<keyword evidence="13" id="KW-1185">Reference proteome</keyword>
<name>A0A1G6H8U4_9BACT</name>
<keyword evidence="7 9" id="KW-0472">Membrane</keyword>
<organism evidence="12 13">
    <name type="scientific">Williamwhitmania taraxaci</name>
    <dbReference type="NCBI Taxonomy" id="1640674"/>
    <lineage>
        <taxon>Bacteria</taxon>
        <taxon>Pseudomonadati</taxon>
        <taxon>Bacteroidota</taxon>
        <taxon>Bacteroidia</taxon>
        <taxon>Bacteroidales</taxon>
        <taxon>Williamwhitmaniaceae</taxon>
        <taxon>Williamwhitmania</taxon>
    </lineage>
</organism>
<dbReference type="InterPro" id="IPR003660">
    <property type="entry name" value="HAMP_dom"/>
</dbReference>
<keyword evidence="9" id="KW-1133">Transmembrane helix</keyword>
<dbReference type="CDD" id="cd00130">
    <property type="entry name" value="PAS"/>
    <property type="match status" value="2"/>
</dbReference>
<evidence type="ECO:0000313" key="13">
    <source>
        <dbReference type="Proteomes" id="UP000199452"/>
    </source>
</evidence>
<comment type="catalytic activity">
    <reaction evidence="1">
        <text>ATP + protein L-histidine = ADP + protein N-phospho-L-histidine.</text>
        <dbReference type="EC" id="2.7.13.3"/>
    </reaction>
</comment>
<evidence type="ECO:0000256" key="7">
    <source>
        <dbReference type="ARBA" id="ARBA00023136"/>
    </source>
</evidence>
<keyword evidence="9" id="KW-0812">Transmembrane</keyword>
<dbReference type="Pfam" id="PF00672">
    <property type="entry name" value="HAMP"/>
    <property type="match status" value="1"/>
</dbReference>
<feature type="domain" description="HAMP" evidence="11">
    <location>
        <begin position="340"/>
        <end position="394"/>
    </location>
</feature>
<dbReference type="Gene3D" id="3.30.450.40">
    <property type="match status" value="1"/>
</dbReference>
<dbReference type="InterPro" id="IPR050398">
    <property type="entry name" value="HssS/ArlS-like"/>
</dbReference>
<evidence type="ECO:0000259" key="11">
    <source>
        <dbReference type="PROSITE" id="PS50885"/>
    </source>
</evidence>
<dbReference type="AlphaFoldDB" id="A0A1G6H8U4"/>
<dbReference type="InterPro" id="IPR000014">
    <property type="entry name" value="PAS"/>
</dbReference>
<dbReference type="SUPFAM" id="SSF55781">
    <property type="entry name" value="GAF domain-like"/>
    <property type="match status" value="1"/>
</dbReference>
<evidence type="ECO:0000256" key="5">
    <source>
        <dbReference type="ARBA" id="ARBA00022679"/>
    </source>
</evidence>
<keyword evidence="4" id="KW-0597">Phosphoprotein</keyword>
<dbReference type="EC" id="2.7.13.3" evidence="3"/>
<dbReference type="SMART" id="SM00091">
    <property type="entry name" value="PAS"/>
    <property type="match status" value="2"/>
</dbReference>
<evidence type="ECO:0000256" key="9">
    <source>
        <dbReference type="SAM" id="Phobius"/>
    </source>
</evidence>
<feature type="coiled-coil region" evidence="8">
    <location>
        <begin position="608"/>
        <end position="659"/>
    </location>
</feature>
<reference evidence="12 13" key="1">
    <citation type="submission" date="2016-09" db="EMBL/GenBank/DDBJ databases">
        <authorList>
            <person name="Capua I."/>
            <person name="De Benedictis P."/>
            <person name="Joannis T."/>
            <person name="Lombin L.H."/>
            <person name="Cattoli G."/>
        </authorList>
    </citation>
    <scope>NUCLEOTIDE SEQUENCE [LARGE SCALE GENOMIC DNA]</scope>
    <source>
        <strain evidence="12 13">A7P-90m</strain>
    </source>
</reference>
<dbReference type="Gene3D" id="3.30.450.20">
    <property type="entry name" value="PAS domain"/>
    <property type="match status" value="4"/>
</dbReference>
<evidence type="ECO:0000256" key="3">
    <source>
        <dbReference type="ARBA" id="ARBA00012438"/>
    </source>
</evidence>
<feature type="transmembrane region" description="Helical" evidence="9">
    <location>
        <begin position="13"/>
        <end position="34"/>
    </location>
</feature>
<dbReference type="PROSITE" id="PS50885">
    <property type="entry name" value="HAMP"/>
    <property type="match status" value="1"/>
</dbReference>
<dbReference type="SUPFAM" id="SSF55785">
    <property type="entry name" value="PYP-like sensor domain (PAS domain)"/>
    <property type="match status" value="2"/>
</dbReference>
<dbReference type="CDD" id="cd12913">
    <property type="entry name" value="PDC1_MCP_like"/>
    <property type="match status" value="1"/>
</dbReference>
<dbReference type="PANTHER" id="PTHR45528">
    <property type="entry name" value="SENSOR HISTIDINE KINASE CPXA"/>
    <property type="match status" value="1"/>
</dbReference>
<dbReference type="InterPro" id="IPR035965">
    <property type="entry name" value="PAS-like_dom_sf"/>
</dbReference>
<dbReference type="SUPFAM" id="SSF158472">
    <property type="entry name" value="HAMP domain-like"/>
    <property type="match status" value="1"/>
</dbReference>
<dbReference type="EMBL" id="FMYP01000008">
    <property type="protein sequence ID" value="SDB90573.1"/>
    <property type="molecule type" value="Genomic_DNA"/>
</dbReference>
<dbReference type="InterPro" id="IPR003018">
    <property type="entry name" value="GAF"/>
</dbReference>
<dbReference type="InterPro" id="IPR029016">
    <property type="entry name" value="GAF-like_dom_sf"/>
</dbReference>
<gene>
    <name evidence="12" type="ORF">SAMN05216323_100833</name>
</gene>
<evidence type="ECO:0000256" key="4">
    <source>
        <dbReference type="ARBA" id="ARBA00022553"/>
    </source>
</evidence>
<dbReference type="InterPro" id="IPR000700">
    <property type="entry name" value="PAS-assoc_C"/>
</dbReference>
<evidence type="ECO:0000313" key="12">
    <source>
        <dbReference type="EMBL" id="SDB90573.1"/>
    </source>
</evidence>
<dbReference type="InterPro" id="IPR013656">
    <property type="entry name" value="PAS_4"/>
</dbReference>
<dbReference type="CDD" id="cd06225">
    <property type="entry name" value="HAMP"/>
    <property type="match status" value="1"/>
</dbReference>
<dbReference type="GO" id="GO:0000155">
    <property type="term" value="F:phosphorelay sensor kinase activity"/>
    <property type="evidence" value="ECO:0007669"/>
    <property type="project" value="TreeGrafter"/>
</dbReference>
<evidence type="ECO:0000256" key="1">
    <source>
        <dbReference type="ARBA" id="ARBA00000085"/>
    </source>
</evidence>
<evidence type="ECO:0000256" key="8">
    <source>
        <dbReference type="SAM" id="Coils"/>
    </source>
</evidence>
<feature type="domain" description="PAC" evidence="10">
    <location>
        <begin position="735"/>
        <end position="790"/>
    </location>
</feature>
<dbReference type="Gene3D" id="6.10.340.10">
    <property type="match status" value="1"/>
</dbReference>
<dbReference type="STRING" id="1640674.SAMN05216323_100833"/>
<evidence type="ECO:0000259" key="10">
    <source>
        <dbReference type="PROSITE" id="PS50113"/>
    </source>
</evidence>
<dbReference type="Pfam" id="PF08448">
    <property type="entry name" value="PAS_4"/>
    <property type="match status" value="1"/>
</dbReference>
<keyword evidence="8" id="KW-0175">Coiled coil</keyword>
<protein>
    <recommendedName>
        <fullName evidence="3">histidine kinase</fullName>
        <ecNumber evidence="3">2.7.13.3</ecNumber>
    </recommendedName>
</protein>
<dbReference type="Proteomes" id="UP000199452">
    <property type="component" value="Unassembled WGS sequence"/>
</dbReference>
<evidence type="ECO:0000256" key="6">
    <source>
        <dbReference type="ARBA" id="ARBA00022777"/>
    </source>
</evidence>
<dbReference type="CDD" id="cd12912">
    <property type="entry name" value="PDC2_MCP_like"/>
    <property type="match status" value="1"/>
</dbReference>
<feature type="transmembrane region" description="Helical" evidence="9">
    <location>
        <begin position="316"/>
        <end position="339"/>
    </location>
</feature>
<accession>A0A1G6H8U4</accession>